<gene>
    <name evidence="2" type="ORF">BOLC8T51547H</name>
</gene>
<organism evidence="2">
    <name type="scientific">Brassica oleracea</name>
    <name type="common">Wild cabbage</name>
    <dbReference type="NCBI Taxonomy" id="3712"/>
    <lineage>
        <taxon>Eukaryota</taxon>
        <taxon>Viridiplantae</taxon>
        <taxon>Streptophyta</taxon>
        <taxon>Embryophyta</taxon>
        <taxon>Tracheophyta</taxon>
        <taxon>Spermatophyta</taxon>
        <taxon>Magnoliopsida</taxon>
        <taxon>eudicotyledons</taxon>
        <taxon>Gunneridae</taxon>
        <taxon>Pentapetalae</taxon>
        <taxon>rosids</taxon>
        <taxon>malvids</taxon>
        <taxon>Brassicales</taxon>
        <taxon>Brassicaceae</taxon>
        <taxon>Brassiceae</taxon>
        <taxon>Brassica</taxon>
    </lineage>
</organism>
<keyword evidence="1" id="KW-1133">Transmembrane helix</keyword>
<evidence type="ECO:0000313" key="2">
    <source>
        <dbReference type="EMBL" id="VDD58318.1"/>
    </source>
</evidence>
<feature type="transmembrane region" description="Helical" evidence="1">
    <location>
        <begin position="95"/>
        <end position="121"/>
    </location>
</feature>
<keyword evidence="1" id="KW-0812">Transmembrane</keyword>
<reference evidence="2" key="1">
    <citation type="submission" date="2018-11" db="EMBL/GenBank/DDBJ databases">
        <authorList>
            <consortium name="Genoscope - CEA"/>
            <person name="William W."/>
        </authorList>
    </citation>
    <scope>NUCLEOTIDE SEQUENCE</scope>
</reference>
<name>A0A3P6FYR3_BRAOL</name>
<proteinExistence type="predicted"/>
<dbReference type="AlphaFoldDB" id="A0A3P6FYR3"/>
<accession>A0A3P6FYR3</accession>
<keyword evidence="1" id="KW-0472">Membrane</keyword>
<protein>
    <submittedName>
        <fullName evidence="2">Uncharacterized protein</fullName>
    </submittedName>
</protein>
<dbReference type="EMBL" id="LR031879">
    <property type="protein sequence ID" value="VDD58318.1"/>
    <property type="molecule type" value="Genomic_DNA"/>
</dbReference>
<sequence>MYNDFLLDDMWICYEKKMLEDRRFPKLHLNFQLRLNKFQYLRPELNIPSLLLTTCLFVYVQRSDNHPGDDMPGAVAVSTKPSDMMLHHASEKKKLRVIVVGLLKIVMLLHLNQLMLLFWLVPRIRRIHPQRMCLKVRSHALHNFRG</sequence>
<evidence type="ECO:0000256" key="1">
    <source>
        <dbReference type="SAM" id="Phobius"/>
    </source>
</evidence>